<sequence>MELNLLNINASLIVEISSTNVNWRTINIEGNWTNPSKESIKLIPPGVNVAITILIQKYYLWIKLKHQSYYTAHNIFWPDKWWETENQFDKNIEADLLINGDFIPISVISVGHFYGKGKVKSRPTNIPNPYLIGS</sequence>
<dbReference type="EMBL" id="CAJEWN010000067">
    <property type="protein sequence ID" value="CAD2157814.1"/>
    <property type="molecule type" value="Genomic_DNA"/>
</dbReference>
<organism evidence="1 2">
    <name type="scientific">Meloidogyne enterolobii</name>
    <name type="common">Root-knot nematode worm</name>
    <name type="synonym">Meloidogyne mayaguensis</name>
    <dbReference type="NCBI Taxonomy" id="390850"/>
    <lineage>
        <taxon>Eukaryota</taxon>
        <taxon>Metazoa</taxon>
        <taxon>Ecdysozoa</taxon>
        <taxon>Nematoda</taxon>
        <taxon>Chromadorea</taxon>
        <taxon>Rhabditida</taxon>
        <taxon>Tylenchina</taxon>
        <taxon>Tylenchomorpha</taxon>
        <taxon>Tylenchoidea</taxon>
        <taxon>Meloidogynidae</taxon>
        <taxon>Meloidogyninae</taxon>
        <taxon>Meloidogyne</taxon>
    </lineage>
</organism>
<comment type="caution">
    <text evidence="1">The sequence shown here is derived from an EMBL/GenBank/DDBJ whole genome shotgun (WGS) entry which is preliminary data.</text>
</comment>
<proteinExistence type="predicted"/>
<protein>
    <submittedName>
        <fullName evidence="1">Uncharacterized protein</fullName>
    </submittedName>
</protein>
<name>A0A6V7UGR1_MELEN</name>
<dbReference type="AlphaFoldDB" id="A0A6V7UGR1"/>
<evidence type="ECO:0000313" key="2">
    <source>
        <dbReference type="Proteomes" id="UP000580250"/>
    </source>
</evidence>
<accession>A0A6V7UGR1</accession>
<gene>
    <name evidence="1" type="ORF">MENT_LOCUS12835</name>
</gene>
<reference evidence="1 2" key="1">
    <citation type="submission" date="2020-08" db="EMBL/GenBank/DDBJ databases">
        <authorList>
            <person name="Koutsovoulos G."/>
            <person name="Danchin GJ E."/>
        </authorList>
    </citation>
    <scope>NUCLEOTIDE SEQUENCE [LARGE SCALE GENOMIC DNA]</scope>
</reference>
<dbReference type="Proteomes" id="UP000580250">
    <property type="component" value="Unassembled WGS sequence"/>
</dbReference>
<evidence type="ECO:0000313" key="1">
    <source>
        <dbReference type="EMBL" id="CAD2157814.1"/>
    </source>
</evidence>